<dbReference type="PANTHER" id="PTHR38434:SF1">
    <property type="entry name" value="BLL2549 PROTEIN"/>
    <property type="match status" value="1"/>
</dbReference>
<proteinExistence type="predicted"/>
<evidence type="ECO:0000313" key="2">
    <source>
        <dbReference type="EMBL" id="OHA41268.1"/>
    </source>
</evidence>
<feature type="transmembrane region" description="Helical" evidence="1">
    <location>
        <begin position="362"/>
        <end position="381"/>
    </location>
</feature>
<reference evidence="2 3" key="1">
    <citation type="journal article" date="2016" name="Nat. Commun.">
        <title>Thousands of microbial genomes shed light on interconnected biogeochemical processes in an aquifer system.</title>
        <authorList>
            <person name="Anantharaman K."/>
            <person name="Brown C.T."/>
            <person name="Hug L.A."/>
            <person name="Sharon I."/>
            <person name="Castelle C.J."/>
            <person name="Probst A.J."/>
            <person name="Thomas B.C."/>
            <person name="Singh A."/>
            <person name="Wilkins M.J."/>
            <person name="Karaoz U."/>
            <person name="Brodie E.L."/>
            <person name="Williams K.H."/>
            <person name="Hubbard S.S."/>
            <person name="Banfield J.F."/>
        </authorList>
    </citation>
    <scope>NUCLEOTIDE SEQUENCE [LARGE SCALE GENOMIC DNA]</scope>
</reference>
<feature type="transmembrane region" description="Helical" evidence="1">
    <location>
        <begin position="311"/>
        <end position="329"/>
    </location>
</feature>
<comment type="caution">
    <text evidence="2">The sequence shown here is derived from an EMBL/GenBank/DDBJ whole genome shotgun (WGS) entry which is preliminary data.</text>
</comment>
<feature type="transmembrane region" description="Helical" evidence="1">
    <location>
        <begin position="507"/>
        <end position="527"/>
    </location>
</feature>
<feature type="transmembrane region" description="Helical" evidence="1">
    <location>
        <begin position="6"/>
        <end position="23"/>
    </location>
</feature>
<feature type="transmembrane region" description="Helical" evidence="1">
    <location>
        <begin position="225"/>
        <end position="243"/>
    </location>
</feature>
<keyword evidence="1" id="KW-0472">Membrane</keyword>
<feature type="transmembrane region" description="Helical" evidence="1">
    <location>
        <begin position="151"/>
        <end position="171"/>
    </location>
</feature>
<accession>A0A1G2NYX7</accession>
<name>A0A1G2NYX7_9BACT</name>
<feature type="transmembrane region" description="Helical" evidence="1">
    <location>
        <begin position="335"/>
        <end position="355"/>
    </location>
</feature>
<keyword evidence="1" id="KW-1133">Transmembrane helix</keyword>
<feature type="transmembrane region" description="Helical" evidence="1">
    <location>
        <begin position="443"/>
        <end position="462"/>
    </location>
</feature>
<dbReference type="InterPro" id="IPR019286">
    <property type="entry name" value="DUF2339_TM"/>
</dbReference>
<dbReference type="Proteomes" id="UP000176429">
    <property type="component" value="Unassembled WGS sequence"/>
</dbReference>
<evidence type="ECO:0008006" key="4">
    <source>
        <dbReference type="Google" id="ProtNLM"/>
    </source>
</evidence>
<protein>
    <recommendedName>
        <fullName evidence="4">DUF2339 domain-containing protein</fullName>
    </recommendedName>
</protein>
<sequence length="598" mass="65047">MEFLTFIVAVVALFLSLRGNSRLKKLETLARGKSVRGLDQIVRVAPPSAINGSPGNLGANQDQVRAGAWVPPPAPARSDASERFVAWLKEDWLMKMGGLLLLIGFGWLTTYAFLHNWIGPVGRITLGICAGAVLLILGFWRIKKYVSQGGVFLVIGSTIILLTVFAGRVVYDFFTPISALLIMFLSTVFVGVASVKYRSGTLSMMGLVLAFVAPLLTGSVDLRQVYIFAYLLAVLLGVVWASVMTGKRGLNIAALIAITLYSLPYLTNEYSYQTMREIVLLFAYAYSAILFVASVMTFLRSADGRDLRKDLVVAGGNGLFLLLWIWVAVRPEWKSLIISAWMIVFALGAFIVYRISRRKEPFYINAAVAVALLAAATAAELHGAELTIAYAVESAAVMMVLYGVVRKAKAALGASFILLGPALLSLGSIAASSWSTSVFHKDFFVLFVMAAILMFLGLFLGSRLKAEPDRDTSSGNHAAAFTVIGSIYAYALLWLSLKAAFQNDDTAVMISLLIYTITGLAVYFFGLKYESGGLRVYGGLLLGFVVGRLLLVDVWRMELSGRIVTFFAVGALLLGTAFFGRKKKNSNPELINRVSQNQ</sequence>
<dbReference type="PANTHER" id="PTHR38434">
    <property type="entry name" value="BLL2549 PROTEIN"/>
    <property type="match status" value="1"/>
</dbReference>
<feature type="transmembrane region" description="Helical" evidence="1">
    <location>
        <begin position="120"/>
        <end position="139"/>
    </location>
</feature>
<feature type="transmembrane region" description="Helical" evidence="1">
    <location>
        <begin position="563"/>
        <end position="580"/>
    </location>
</feature>
<evidence type="ECO:0000313" key="3">
    <source>
        <dbReference type="Proteomes" id="UP000176429"/>
    </source>
</evidence>
<gene>
    <name evidence="2" type="ORF">A3H68_02690</name>
</gene>
<feature type="transmembrane region" description="Helical" evidence="1">
    <location>
        <begin position="177"/>
        <end position="195"/>
    </location>
</feature>
<dbReference type="AlphaFoldDB" id="A0A1G2NYX7"/>
<feature type="transmembrane region" description="Helical" evidence="1">
    <location>
        <begin position="387"/>
        <end position="405"/>
    </location>
</feature>
<evidence type="ECO:0000256" key="1">
    <source>
        <dbReference type="SAM" id="Phobius"/>
    </source>
</evidence>
<dbReference type="EMBL" id="MHSH01000033">
    <property type="protein sequence ID" value="OHA41268.1"/>
    <property type="molecule type" value="Genomic_DNA"/>
</dbReference>
<feature type="transmembrane region" description="Helical" evidence="1">
    <location>
        <begin position="92"/>
        <end position="114"/>
    </location>
</feature>
<keyword evidence="1" id="KW-0812">Transmembrane</keyword>
<feature type="transmembrane region" description="Helical" evidence="1">
    <location>
        <begin position="250"/>
        <end position="266"/>
    </location>
</feature>
<feature type="transmembrane region" description="Helical" evidence="1">
    <location>
        <begin position="412"/>
        <end position="431"/>
    </location>
</feature>
<feature type="transmembrane region" description="Helical" evidence="1">
    <location>
        <begin position="474"/>
        <end position="495"/>
    </location>
</feature>
<feature type="transmembrane region" description="Helical" evidence="1">
    <location>
        <begin position="278"/>
        <end position="299"/>
    </location>
</feature>
<feature type="transmembrane region" description="Helical" evidence="1">
    <location>
        <begin position="202"/>
        <end position="219"/>
    </location>
</feature>
<feature type="transmembrane region" description="Helical" evidence="1">
    <location>
        <begin position="534"/>
        <end position="551"/>
    </location>
</feature>
<dbReference type="Pfam" id="PF10101">
    <property type="entry name" value="DUF2339"/>
    <property type="match status" value="1"/>
</dbReference>
<organism evidence="2 3">
    <name type="scientific">Candidatus Taylorbacteria bacterium RIFCSPLOWO2_02_FULL_46_40</name>
    <dbReference type="NCBI Taxonomy" id="1802329"/>
    <lineage>
        <taxon>Bacteria</taxon>
        <taxon>Candidatus Tayloriibacteriota</taxon>
    </lineage>
</organism>